<accession>A0A2S6N9H5</accession>
<feature type="compositionally biased region" description="Basic and acidic residues" evidence="1">
    <location>
        <begin position="20"/>
        <end position="31"/>
    </location>
</feature>
<feature type="region of interest" description="Disordered" evidence="1">
    <location>
        <begin position="1"/>
        <end position="117"/>
    </location>
</feature>
<feature type="compositionally biased region" description="Basic and acidic residues" evidence="1">
    <location>
        <begin position="1"/>
        <end position="11"/>
    </location>
</feature>
<evidence type="ECO:0000256" key="1">
    <source>
        <dbReference type="SAM" id="MobiDB-lite"/>
    </source>
</evidence>
<evidence type="ECO:0000313" key="2">
    <source>
        <dbReference type="EMBL" id="PPQ31265.1"/>
    </source>
</evidence>
<dbReference type="OrthoDB" id="8456700at2"/>
<name>A0A2S6N9H5_9HYPH</name>
<proteinExistence type="predicted"/>
<dbReference type="RefSeq" id="WP_146089938.1">
    <property type="nucleotide sequence ID" value="NZ_JACIGC010000002.1"/>
</dbReference>
<sequence>MDTPQLKRIDPYARVSAAARSDESRTAHGSREFTALIIGEDAGGRRRSRHAPDEETTPDDAFAAQMADATSSEDARPGEAEPESIIETRAEPDAEDVLPEDAHGPQELRSLLTFPHE</sequence>
<dbReference type="AlphaFoldDB" id="A0A2S6N9H5"/>
<protein>
    <submittedName>
        <fullName evidence="2">Uncharacterized protein</fullName>
    </submittedName>
</protein>
<reference evidence="2 3" key="1">
    <citation type="journal article" date="2018" name="Arch. Microbiol.">
        <title>New insights into the metabolic potential of the phototrophic purple bacterium Rhodopila globiformis DSM 161(T) from its draft genome sequence and evidence for a vanadium-dependent nitrogenase.</title>
        <authorList>
            <person name="Imhoff J.F."/>
            <person name="Rahn T."/>
            <person name="Kunzel S."/>
            <person name="Neulinger S.C."/>
        </authorList>
    </citation>
    <scope>NUCLEOTIDE SEQUENCE [LARGE SCALE GENOMIC DNA]</scope>
    <source>
        <strain evidence="2 3">DSM 16996</strain>
    </source>
</reference>
<organism evidence="2 3">
    <name type="scientific">Rhodoblastus sphagnicola</name>
    <dbReference type="NCBI Taxonomy" id="333368"/>
    <lineage>
        <taxon>Bacteria</taxon>
        <taxon>Pseudomonadati</taxon>
        <taxon>Pseudomonadota</taxon>
        <taxon>Alphaproteobacteria</taxon>
        <taxon>Hyphomicrobiales</taxon>
        <taxon>Rhodoblastaceae</taxon>
        <taxon>Rhodoblastus</taxon>
    </lineage>
</organism>
<keyword evidence="3" id="KW-1185">Reference proteome</keyword>
<comment type="caution">
    <text evidence="2">The sequence shown here is derived from an EMBL/GenBank/DDBJ whole genome shotgun (WGS) entry which is preliminary data.</text>
</comment>
<gene>
    <name evidence="2" type="ORF">CCR94_09795</name>
</gene>
<dbReference type="Proteomes" id="UP000239089">
    <property type="component" value="Unassembled WGS sequence"/>
</dbReference>
<evidence type="ECO:0000313" key="3">
    <source>
        <dbReference type="Proteomes" id="UP000239089"/>
    </source>
</evidence>
<dbReference type="EMBL" id="NHSJ01000061">
    <property type="protein sequence ID" value="PPQ31265.1"/>
    <property type="molecule type" value="Genomic_DNA"/>
</dbReference>